<gene>
    <name evidence="11" type="ORF">LGQ03_02495</name>
</gene>
<keyword evidence="5" id="KW-0012">Acyltransferase</keyword>
<comment type="similarity">
    <text evidence="6">Belongs to the acetyltransferase family. OlsB subfamily.</text>
</comment>
<evidence type="ECO:0000313" key="12">
    <source>
        <dbReference type="Proteomes" id="UP001138961"/>
    </source>
</evidence>
<comment type="pathway">
    <text evidence="1">Lipid metabolism.</text>
</comment>
<evidence type="ECO:0000256" key="2">
    <source>
        <dbReference type="ARBA" id="ARBA00022516"/>
    </source>
</evidence>
<keyword evidence="3" id="KW-0808">Transferase</keyword>
<dbReference type="InterPro" id="IPR052351">
    <property type="entry name" value="Ornithine_N-alpha-AT"/>
</dbReference>
<evidence type="ECO:0000256" key="5">
    <source>
        <dbReference type="ARBA" id="ARBA00023315"/>
    </source>
</evidence>
<dbReference type="InterPro" id="IPR016181">
    <property type="entry name" value="Acyl_CoA_acyltransferase"/>
</dbReference>
<dbReference type="Pfam" id="PF13444">
    <property type="entry name" value="Acetyltransf_5"/>
    <property type="match status" value="1"/>
</dbReference>
<comment type="catalytic activity">
    <reaction evidence="10">
        <text>a (3R)-hydroxyacyl-[ACP] + L-ornithine = a lyso-ornithine lipid + holo-[ACP] + H(+)</text>
        <dbReference type="Rhea" id="RHEA:20633"/>
        <dbReference type="Rhea" id="RHEA-COMP:9685"/>
        <dbReference type="Rhea" id="RHEA-COMP:9945"/>
        <dbReference type="ChEBI" id="CHEBI:15378"/>
        <dbReference type="ChEBI" id="CHEBI:46911"/>
        <dbReference type="ChEBI" id="CHEBI:64479"/>
        <dbReference type="ChEBI" id="CHEBI:78827"/>
        <dbReference type="ChEBI" id="CHEBI:138482"/>
        <dbReference type="EC" id="2.3.2.30"/>
    </reaction>
    <physiologicalReaction direction="left-to-right" evidence="10">
        <dbReference type="Rhea" id="RHEA:20634"/>
    </physiologicalReaction>
</comment>
<keyword evidence="12" id="KW-1185">Reference proteome</keyword>
<evidence type="ECO:0000256" key="1">
    <source>
        <dbReference type="ARBA" id="ARBA00005189"/>
    </source>
</evidence>
<organism evidence="11 12">
    <name type="scientific">Loktanella gaetbuli</name>
    <dbReference type="NCBI Taxonomy" id="2881335"/>
    <lineage>
        <taxon>Bacteria</taxon>
        <taxon>Pseudomonadati</taxon>
        <taxon>Pseudomonadota</taxon>
        <taxon>Alphaproteobacteria</taxon>
        <taxon>Rhodobacterales</taxon>
        <taxon>Roseobacteraceae</taxon>
        <taxon>Loktanella</taxon>
    </lineage>
</organism>
<evidence type="ECO:0000256" key="4">
    <source>
        <dbReference type="ARBA" id="ARBA00023098"/>
    </source>
</evidence>
<proteinExistence type="inferred from homology"/>
<reference evidence="11" key="1">
    <citation type="submission" date="2021-10" db="EMBL/GenBank/DDBJ databases">
        <title>Loktanella gaetbuli sp. nov., isolated from a tidal flat.</title>
        <authorList>
            <person name="Park S."/>
            <person name="Yoon J.-H."/>
        </authorList>
    </citation>
    <scope>NUCLEOTIDE SEQUENCE</scope>
    <source>
        <strain evidence="11">TSTF-M6</strain>
    </source>
</reference>
<evidence type="ECO:0000256" key="7">
    <source>
        <dbReference type="ARBA" id="ARBA00039058"/>
    </source>
</evidence>
<dbReference type="Proteomes" id="UP001138961">
    <property type="component" value="Unassembled WGS sequence"/>
</dbReference>
<comment type="caution">
    <text evidence="11">The sequence shown here is derived from an EMBL/GenBank/DDBJ whole genome shotgun (WGS) entry which is preliminary data.</text>
</comment>
<accession>A0ABS8BQV4</accession>
<dbReference type="EMBL" id="JAJATZ010000001">
    <property type="protein sequence ID" value="MCB5198100.1"/>
    <property type="molecule type" value="Genomic_DNA"/>
</dbReference>
<evidence type="ECO:0000256" key="3">
    <source>
        <dbReference type="ARBA" id="ARBA00022679"/>
    </source>
</evidence>
<protein>
    <recommendedName>
        <fullName evidence="8">L-ornithine N(alpha)-acyltransferase</fullName>
        <ecNumber evidence="7">2.3.2.30</ecNumber>
    </recommendedName>
</protein>
<evidence type="ECO:0000256" key="8">
    <source>
        <dbReference type="ARBA" id="ARBA00039866"/>
    </source>
</evidence>
<dbReference type="RefSeq" id="WP_226747106.1">
    <property type="nucleotide sequence ID" value="NZ_JAJATZ010000001.1"/>
</dbReference>
<evidence type="ECO:0000313" key="11">
    <source>
        <dbReference type="EMBL" id="MCB5198100.1"/>
    </source>
</evidence>
<dbReference type="PANTHER" id="PTHR37323:SF1">
    <property type="entry name" value="L-ORNITHINE N(ALPHA)-ACYLTRANSFERASE"/>
    <property type="match status" value="1"/>
</dbReference>
<keyword evidence="2" id="KW-0444">Lipid biosynthesis</keyword>
<dbReference type="SUPFAM" id="SSF55729">
    <property type="entry name" value="Acyl-CoA N-acyltransferases (Nat)"/>
    <property type="match status" value="1"/>
</dbReference>
<dbReference type="PANTHER" id="PTHR37323">
    <property type="entry name" value="GCN5-RELATED N-ACETYLTRANSFERASE"/>
    <property type="match status" value="1"/>
</dbReference>
<name>A0ABS8BQV4_9RHOB</name>
<evidence type="ECO:0000256" key="6">
    <source>
        <dbReference type="ARBA" id="ARBA00038095"/>
    </source>
</evidence>
<evidence type="ECO:0000256" key="10">
    <source>
        <dbReference type="ARBA" id="ARBA00047785"/>
    </source>
</evidence>
<keyword evidence="4" id="KW-0443">Lipid metabolism</keyword>
<comment type="function">
    <text evidence="9">Catalyzes the first step in the biosynthesis of ornithine lipids, which are phosphorus-free membrane lipids. Catalyzes the 3-hydroxyacyl-acyl carrier protein-dependent acylation of ornithine to form lyso-ornithine lipid (LOL).</text>
</comment>
<dbReference type="EC" id="2.3.2.30" evidence="7"/>
<evidence type="ECO:0000256" key="9">
    <source>
        <dbReference type="ARBA" id="ARBA00045724"/>
    </source>
</evidence>
<sequence length="241" mass="25397">MNVAYDTQPPALTVRAAAGPIDLLACQTLRHRCFFGTGGCDSDAHDAVCNHLMIEQDGVLRATLRTLMVENGRDLDRTLTAQSYDLSPLRDYPAPVLEIGRFCIGPGALDAHVMRVALGALAGLVDRAGIGLMIGCTSLAGSDPARHAAALAVLGRHHVGPDGMRPLRAATTTVPLGGQVADRRSAIAALPPLLRSYLGLGGWVSDHAVIDAAMDTVHVFTCVEVDRIPATRASALRRLVV</sequence>